<reference evidence="2" key="2">
    <citation type="submission" date="2013-10" db="EMBL/GenBank/DDBJ databases">
        <authorList>
            <person name="Aslett M."/>
        </authorList>
    </citation>
    <scope>NUCLEOTIDE SEQUENCE [LARGE SCALE GENOMIC DNA]</scope>
    <source>
        <strain evidence="2">Houghton</strain>
    </source>
</reference>
<evidence type="ECO:0000256" key="1">
    <source>
        <dbReference type="SAM" id="MobiDB-lite"/>
    </source>
</evidence>
<dbReference type="RefSeq" id="XP_013235433.1">
    <property type="nucleotide sequence ID" value="XM_013379979.1"/>
</dbReference>
<feature type="region of interest" description="Disordered" evidence="1">
    <location>
        <begin position="221"/>
        <end position="243"/>
    </location>
</feature>
<dbReference type="OrthoDB" id="10673948at2759"/>
<evidence type="ECO:0000313" key="3">
    <source>
        <dbReference type="Proteomes" id="UP000030747"/>
    </source>
</evidence>
<organism evidence="2 3">
    <name type="scientific">Eimeria tenella</name>
    <name type="common">Coccidian parasite</name>
    <dbReference type="NCBI Taxonomy" id="5802"/>
    <lineage>
        <taxon>Eukaryota</taxon>
        <taxon>Sar</taxon>
        <taxon>Alveolata</taxon>
        <taxon>Apicomplexa</taxon>
        <taxon>Conoidasida</taxon>
        <taxon>Coccidia</taxon>
        <taxon>Eucoccidiorida</taxon>
        <taxon>Eimeriorina</taxon>
        <taxon>Eimeriidae</taxon>
        <taxon>Eimeria</taxon>
    </lineage>
</organism>
<evidence type="ECO:0000313" key="2">
    <source>
        <dbReference type="EMBL" id="CDJ44685.1"/>
    </source>
</evidence>
<name>U6LA80_EIMTE</name>
<reference evidence="2" key="1">
    <citation type="submission" date="2013-10" db="EMBL/GenBank/DDBJ databases">
        <title>Genomic analysis of the causative agents of coccidiosis in chickens.</title>
        <authorList>
            <person name="Reid A.J."/>
            <person name="Blake D."/>
            <person name="Billington K."/>
            <person name="Browne H."/>
            <person name="Dunn M."/>
            <person name="Hung S."/>
            <person name="Kawahara F."/>
            <person name="Miranda-Saavedra D."/>
            <person name="Mourier T."/>
            <person name="Nagra H."/>
            <person name="Otto T.D."/>
            <person name="Rawlings N."/>
            <person name="Sanchez A."/>
            <person name="Sanders M."/>
            <person name="Subramaniam C."/>
            <person name="Tay Y."/>
            <person name="Dear P."/>
            <person name="Doerig C."/>
            <person name="Gruber A."/>
            <person name="Parkinson J."/>
            <person name="Shirley M."/>
            <person name="Wan K.L."/>
            <person name="Berriman M."/>
            <person name="Tomley F."/>
            <person name="Pain A."/>
        </authorList>
    </citation>
    <scope>NUCLEOTIDE SEQUENCE [LARGE SCALE GENOMIC DNA]</scope>
    <source>
        <strain evidence="2">Houghton</strain>
    </source>
</reference>
<dbReference type="GeneID" id="25256972"/>
<feature type="compositionally biased region" description="Low complexity" evidence="1">
    <location>
        <begin position="301"/>
        <end position="311"/>
    </location>
</feature>
<dbReference type="PANTHER" id="PTHR13270">
    <property type="entry name" value="PROTEIN C20ORF116-RELATED"/>
    <property type="match status" value="1"/>
</dbReference>
<feature type="region of interest" description="Disordered" evidence="1">
    <location>
        <begin position="285"/>
        <end position="311"/>
    </location>
</feature>
<dbReference type="EMBL" id="HG677483">
    <property type="protein sequence ID" value="CDJ44685.1"/>
    <property type="molecule type" value="Genomic_DNA"/>
</dbReference>
<dbReference type="AlphaFoldDB" id="U6LA80"/>
<sequence length="613" mass="63962">MAAALQLAALLRSVPGGRGALGLEGAPPRGPPAEAAPAAAAAAAGSSRVKRARQQQQQQQQQLQQLLLLPAKDLLLMAIQEYFAALVKVLLQWAPFRRPAEALQQLLRGFDVAAVYELLPLPLDLFLGPHRKKLLLELLQMQQQQQEQPQQREQLQQQQQQQQLCMRLLGAQRGLLRQSLSLFLSLSHLASAYIPCCASVPGPAASWSVLRALVKALGAPQFPKRGGGPPGGPLRKQGGPPEHQEGLRLRVWLGSAQCALEIYGVVFEHVAVLLGTEAPPVPFSVGQSAQGGPRASGGPPGASLAIPRAAAGGPPGAPSAAEVAAAPLAVVLLLPRLVRALFGWLQLMSDAVAAPHPKALGAPGAPAAAAAPEGAPLGAPLLTPEALQRLRRLAWKSVEGALLGAFRYLSNCFLPAVTPPQLQQQQQQQQQQERRGQSAVVLQTARCCCCCCSSGATRRIRIRRSSSSSRNCSSSCSSSRFLRDVLESSSSCVLAQASLRALGTALLQWGPFIEETAVSDLLLRIHSIFPHPELLLHFLGDFAAAAAAAAAAEAAASSAAAAPNGREPHSPSRRLHVPVPAGLLAALRKVLAAAAAPAAAAAAAAACESSGPP</sequence>
<dbReference type="Proteomes" id="UP000030747">
    <property type="component" value="Unassembled WGS sequence"/>
</dbReference>
<accession>U6LA80</accession>
<dbReference type="VEuPathDB" id="ToxoDB:ETH_00039655"/>
<keyword evidence="3" id="KW-1185">Reference proteome</keyword>
<gene>
    <name evidence="2" type="ORF">ETH_00039655</name>
</gene>
<proteinExistence type="predicted"/>
<dbReference type="PANTHER" id="PTHR13270:SF14">
    <property type="entry name" value="SEX DETERMINATION AND DOSAGE COMPENSATION PROTEIN SDC-2"/>
    <property type="match status" value="1"/>
</dbReference>
<protein>
    <submittedName>
        <fullName evidence="2">Uncharacterized protein</fullName>
    </submittedName>
</protein>
<dbReference type="VEuPathDB" id="ToxoDB:ETH2_1511700"/>